<dbReference type="PROSITE" id="PS51257">
    <property type="entry name" value="PROKAR_LIPOPROTEIN"/>
    <property type="match status" value="1"/>
</dbReference>
<evidence type="ECO:0000256" key="1">
    <source>
        <dbReference type="SAM" id="Phobius"/>
    </source>
</evidence>
<evidence type="ECO:0008006" key="4">
    <source>
        <dbReference type="Google" id="ProtNLM"/>
    </source>
</evidence>
<accession>A0ABN6TEG0</accession>
<evidence type="ECO:0000313" key="3">
    <source>
        <dbReference type="Proteomes" id="UP001163336"/>
    </source>
</evidence>
<keyword evidence="1" id="KW-0472">Membrane</keyword>
<dbReference type="Proteomes" id="UP001163336">
    <property type="component" value="Chromosome"/>
</dbReference>
<organism evidence="2 3">
    <name type="scientific">Massilia varians</name>
    <dbReference type="NCBI Taxonomy" id="457921"/>
    <lineage>
        <taxon>Bacteria</taxon>
        <taxon>Pseudomonadati</taxon>
        <taxon>Pseudomonadota</taxon>
        <taxon>Betaproteobacteria</taxon>
        <taxon>Burkholderiales</taxon>
        <taxon>Oxalobacteraceae</taxon>
        <taxon>Telluria group</taxon>
        <taxon>Massilia</taxon>
    </lineage>
</organism>
<dbReference type="EMBL" id="AP026966">
    <property type="protein sequence ID" value="BDT59340.1"/>
    <property type="molecule type" value="Genomic_DNA"/>
</dbReference>
<evidence type="ECO:0000313" key="2">
    <source>
        <dbReference type="EMBL" id="BDT59340.1"/>
    </source>
</evidence>
<gene>
    <name evidence="2" type="ORF">MasN3_28340</name>
</gene>
<keyword evidence="3" id="KW-1185">Reference proteome</keyword>
<feature type="transmembrane region" description="Helical" evidence="1">
    <location>
        <begin position="95"/>
        <end position="117"/>
    </location>
</feature>
<proteinExistence type="predicted"/>
<feature type="transmembrane region" description="Helical" evidence="1">
    <location>
        <begin position="63"/>
        <end position="83"/>
    </location>
</feature>
<sequence length="121" mass="13744">MTPKNTLWALLVLMFACGMTDALYAATHVRMPAWWMVLSAFLLSFLPYYWYRLDSEARLYRRPRWMSMAVVTIAPIGIPLYLLRSRPQGGRLVSLARMSGFLLMMLGASVAGVLAFFMMPG</sequence>
<reference evidence="2" key="1">
    <citation type="submission" date="2022-11" db="EMBL/GenBank/DDBJ databases">
        <title>Isolation and characterization of PLA-degrading bacterium Massilia sp. from Antarctic soil.</title>
        <authorList>
            <person name="Sato K."/>
            <person name="Gomez-Fuentes C."/>
            <person name="Ahmad S.A."/>
            <person name="Zulkharnain A."/>
        </authorList>
    </citation>
    <scope>NUCLEOTIDE SEQUENCE</scope>
    <source>
        <strain evidence="2">N-3</strain>
    </source>
</reference>
<protein>
    <recommendedName>
        <fullName evidence="4">Transmembrane protein</fullName>
    </recommendedName>
</protein>
<dbReference type="RefSeq" id="WP_281907989.1">
    <property type="nucleotide sequence ID" value="NZ_AP026966.1"/>
</dbReference>
<name>A0ABN6TEG0_9BURK</name>
<feature type="transmembrane region" description="Helical" evidence="1">
    <location>
        <begin position="32"/>
        <end position="51"/>
    </location>
</feature>
<keyword evidence="1" id="KW-0812">Transmembrane</keyword>
<keyword evidence="1" id="KW-1133">Transmembrane helix</keyword>